<dbReference type="Gene3D" id="3.40.50.1820">
    <property type="entry name" value="alpha/beta hydrolase"/>
    <property type="match status" value="1"/>
</dbReference>
<name>A0A7W9C7U4_9CAUL</name>
<dbReference type="PROSITE" id="PS51257">
    <property type="entry name" value="PROKAR_LIPOPROTEIN"/>
    <property type="match status" value="1"/>
</dbReference>
<dbReference type="Proteomes" id="UP000527324">
    <property type="component" value="Unassembled WGS sequence"/>
</dbReference>
<gene>
    <name evidence="2" type="ORF">GGQ93_002351</name>
</gene>
<dbReference type="PANTHER" id="PTHR12277">
    <property type="entry name" value="ALPHA/BETA HYDROLASE DOMAIN-CONTAINING PROTEIN"/>
    <property type="match status" value="1"/>
</dbReference>
<comment type="caution">
    <text evidence="2">The sequence shown here is derived from an EMBL/GenBank/DDBJ whole genome shotgun (WGS) entry which is preliminary data.</text>
</comment>
<proteinExistence type="predicted"/>
<dbReference type="AlphaFoldDB" id="A0A7W9C7U4"/>
<organism evidence="2 3">
    <name type="scientific">Brevundimonas aurantiaca</name>
    <dbReference type="NCBI Taxonomy" id="74316"/>
    <lineage>
        <taxon>Bacteria</taxon>
        <taxon>Pseudomonadati</taxon>
        <taxon>Pseudomonadota</taxon>
        <taxon>Alphaproteobacteria</taxon>
        <taxon>Caulobacterales</taxon>
        <taxon>Caulobacteraceae</taxon>
        <taxon>Brevundimonas</taxon>
    </lineage>
</organism>
<dbReference type="PANTHER" id="PTHR12277:SF81">
    <property type="entry name" value="PROTEIN ABHD13"/>
    <property type="match status" value="1"/>
</dbReference>
<dbReference type="InterPro" id="IPR029058">
    <property type="entry name" value="AB_hydrolase_fold"/>
</dbReference>
<protein>
    <submittedName>
        <fullName evidence="2">Pimeloyl-ACP methyl ester carboxylesterase</fullName>
    </submittedName>
</protein>
<keyword evidence="3" id="KW-1185">Reference proteome</keyword>
<dbReference type="SUPFAM" id="SSF53474">
    <property type="entry name" value="alpha/beta-Hydrolases"/>
    <property type="match status" value="1"/>
</dbReference>
<evidence type="ECO:0000313" key="2">
    <source>
        <dbReference type="EMBL" id="MBB5740632.1"/>
    </source>
</evidence>
<dbReference type="EMBL" id="JACHOQ010000005">
    <property type="protein sequence ID" value="MBB5740632.1"/>
    <property type="molecule type" value="Genomic_DNA"/>
</dbReference>
<accession>A0A7W9C7U4</accession>
<dbReference type="Pfam" id="PF12697">
    <property type="entry name" value="Abhydrolase_6"/>
    <property type="match status" value="1"/>
</dbReference>
<dbReference type="InterPro" id="IPR000073">
    <property type="entry name" value="AB_hydrolase_1"/>
</dbReference>
<feature type="domain" description="AB hydrolase-1" evidence="1">
    <location>
        <begin position="100"/>
        <end position="243"/>
    </location>
</feature>
<evidence type="ECO:0000313" key="3">
    <source>
        <dbReference type="Proteomes" id="UP000527324"/>
    </source>
</evidence>
<sequence length="284" mass="30105">MQNHARQCAVASALCVLLLGGCLSLDVPEDAFFYPDARVAAEKIDLPTDAPMVFPAEVVRLRYAGGDIGTTRIRTGRRDAPLILYCGGNLFRRSSGAGTVANELAPFGDVLMFDYPGYGDTAGQADYANFLAAGVAVADAARAQAEAEGRKLIAWGHSLGGPVCAQAAAYMKADALVLEATTPSTRAAVDTMVGWARPFVRVNIAPNLDAIDVPAALKTYSGKVVVLEAGRDKTLPPALSRRLARELRTEGLRVEHLLFPQADHGDVPQQADFKPRMAAALDGL</sequence>
<evidence type="ECO:0000259" key="1">
    <source>
        <dbReference type="Pfam" id="PF12697"/>
    </source>
</evidence>
<dbReference type="RefSeq" id="WP_183217174.1">
    <property type="nucleotide sequence ID" value="NZ_JACHOQ010000005.1"/>
</dbReference>
<reference evidence="2 3" key="1">
    <citation type="submission" date="2020-08" db="EMBL/GenBank/DDBJ databases">
        <title>Genomic Encyclopedia of Type Strains, Phase IV (KMG-IV): sequencing the most valuable type-strain genomes for metagenomic binning, comparative biology and taxonomic classification.</title>
        <authorList>
            <person name="Goeker M."/>
        </authorList>
    </citation>
    <scope>NUCLEOTIDE SEQUENCE [LARGE SCALE GENOMIC DNA]</scope>
    <source>
        <strain evidence="2 3">DSM 4731</strain>
    </source>
</reference>